<organism evidence="4">
    <name type="scientific">Trepomonas sp. PC1</name>
    <dbReference type="NCBI Taxonomy" id="1076344"/>
    <lineage>
        <taxon>Eukaryota</taxon>
        <taxon>Metamonada</taxon>
        <taxon>Diplomonadida</taxon>
        <taxon>Hexamitidae</taxon>
        <taxon>Hexamitinae</taxon>
        <taxon>Trepomonas</taxon>
    </lineage>
</organism>
<protein>
    <recommendedName>
        <fullName evidence="5">Transmembrane protein</fullName>
    </recommendedName>
</protein>
<feature type="transmembrane region" description="Helical" evidence="3">
    <location>
        <begin position="409"/>
        <end position="432"/>
    </location>
</feature>
<evidence type="ECO:0008006" key="5">
    <source>
        <dbReference type="Google" id="ProtNLM"/>
    </source>
</evidence>
<evidence type="ECO:0000256" key="1">
    <source>
        <dbReference type="SAM" id="Coils"/>
    </source>
</evidence>
<accession>A0A146KF69</accession>
<sequence>QTQIITTSDFLSITQLGDSSYILLNDLDFSNVQFIPQKLNGVFEGQNFTLSNIYINSQNLAPENDVLNVGVFDFVNGSIKNLQVKNIQLNVTTYLQSATTAIQVGLVSTATEVSLQQVILFGSIFVGGLQKYFYVGGLVGFSQKTTILNCFTNISMQFRHNPAFQPSKAVFGGLVGRTEYFEAQWSKSYFKFSTYLNLKLYVGGLVGFVGLQSTISCSEAVFCYDAAWDEKSLIGGLVSYSNVTQITDCKTVVSGPVKVQIFSLVAFGCSYSVNRTVSDDFYSLTPKSLPIDACEYCYLYSNQSGQFFTSCLTDIKNQSVYTGLDFSIWSTVNSNYDNMTSNSAFLGKLPECAWNIFSGYKLIFHVCYPEACVSDQLVCGGYVNLCFEQGCIQQIYVCQAPIPEVQSPVLIIVLVVVFILAAAFAVTLTFYCKKKQKQKQKKLLQQKIQQEEEKVLEKSKIPELEDEEVKLTKRNDIKQKIPLPNKVKVLGDEDVKMKPMKRNLKPKNLDDEPEEPSSPQGENVKINGNEVPTLDDYVKKTQPIFKPTHKDPELLPDQQMPLD</sequence>
<keyword evidence="3" id="KW-1133">Transmembrane helix</keyword>
<keyword evidence="1" id="KW-0175">Coiled coil</keyword>
<evidence type="ECO:0000313" key="4">
    <source>
        <dbReference type="EMBL" id="JAP95372.1"/>
    </source>
</evidence>
<name>A0A146KF69_9EUKA</name>
<proteinExistence type="predicted"/>
<dbReference type="Gene3D" id="2.160.20.110">
    <property type="match status" value="1"/>
</dbReference>
<feature type="region of interest" description="Disordered" evidence="2">
    <location>
        <begin position="492"/>
        <end position="563"/>
    </location>
</feature>
<feature type="coiled-coil region" evidence="1">
    <location>
        <begin position="433"/>
        <end position="461"/>
    </location>
</feature>
<feature type="non-terminal residue" evidence="4">
    <location>
        <position position="1"/>
    </location>
</feature>
<dbReference type="AlphaFoldDB" id="A0A146KF69"/>
<reference evidence="4" key="1">
    <citation type="submission" date="2015-07" db="EMBL/GenBank/DDBJ databases">
        <title>Adaptation to a free-living lifestyle via gene acquisitions in the diplomonad Trepomonas sp. PC1.</title>
        <authorList>
            <person name="Xu F."/>
            <person name="Jerlstrom-Hultqvist J."/>
            <person name="Kolisko M."/>
            <person name="Simpson A.G.B."/>
            <person name="Roger A.J."/>
            <person name="Svard S.G."/>
            <person name="Andersson J.O."/>
        </authorList>
    </citation>
    <scope>NUCLEOTIDE SEQUENCE</scope>
    <source>
        <strain evidence="4">PC1</strain>
    </source>
</reference>
<keyword evidence="3" id="KW-0472">Membrane</keyword>
<evidence type="ECO:0000256" key="3">
    <source>
        <dbReference type="SAM" id="Phobius"/>
    </source>
</evidence>
<evidence type="ECO:0000256" key="2">
    <source>
        <dbReference type="SAM" id="MobiDB-lite"/>
    </source>
</evidence>
<keyword evidence="3" id="KW-0812">Transmembrane</keyword>
<feature type="non-terminal residue" evidence="4">
    <location>
        <position position="563"/>
    </location>
</feature>
<gene>
    <name evidence="4" type="ORF">TPC1_11662</name>
</gene>
<dbReference type="EMBL" id="GDID01001234">
    <property type="protein sequence ID" value="JAP95372.1"/>
    <property type="molecule type" value="Transcribed_RNA"/>
</dbReference>